<reference evidence="3" key="1">
    <citation type="submission" date="2025-08" db="UniProtKB">
        <authorList>
            <consortium name="RefSeq"/>
        </authorList>
    </citation>
    <scope>IDENTIFICATION</scope>
    <source>
        <tissue evidence="3">Muscle</tissue>
    </source>
</reference>
<feature type="region of interest" description="Disordered" evidence="1">
    <location>
        <begin position="25"/>
        <end position="48"/>
    </location>
</feature>
<dbReference type="Proteomes" id="UP000504631">
    <property type="component" value="Unplaced"/>
</dbReference>
<evidence type="ECO:0000313" key="2">
    <source>
        <dbReference type="Proteomes" id="UP000504631"/>
    </source>
</evidence>
<dbReference type="RefSeq" id="XP_033362741.1">
    <property type="nucleotide sequence ID" value="XM_033506850.1"/>
</dbReference>
<evidence type="ECO:0000313" key="3">
    <source>
        <dbReference type="RefSeq" id="XP_033362741.1"/>
    </source>
</evidence>
<protein>
    <submittedName>
        <fullName evidence="3">28S ribosomal protein S36, mitochondrial isoform X1</fullName>
    </submittedName>
</protein>
<evidence type="ECO:0000256" key="1">
    <source>
        <dbReference type="SAM" id="MobiDB-lite"/>
    </source>
</evidence>
<sequence>MMASKGWKVVKPHVPLIKFRKGGSGRVIPGTATPSVHAGPTMSQKSIGATGPDVVVLPTIEDIYLPPRYQRRPIDEKEIAYINRGGPE</sequence>
<gene>
    <name evidence="3" type="primary">LOC117240814</name>
</gene>
<dbReference type="AlphaFoldDB" id="A0A6J3LDH8"/>
<keyword evidence="2" id="KW-1185">Reference proteome</keyword>
<organism evidence="2 3">
    <name type="scientific">Bombus vosnesenskii</name>
    <dbReference type="NCBI Taxonomy" id="207650"/>
    <lineage>
        <taxon>Eukaryota</taxon>
        <taxon>Metazoa</taxon>
        <taxon>Ecdysozoa</taxon>
        <taxon>Arthropoda</taxon>
        <taxon>Hexapoda</taxon>
        <taxon>Insecta</taxon>
        <taxon>Pterygota</taxon>
        <taxon>Neoptera</taxon>
        <taxon>Endopterygota</taxon>
        <taxon>Hymenoptera</taxon>
        <taxon>Apocrita</taxon>
        <taxon>Aculeata</taxon>
        <taxon>Apoidea</taxon>
        <taxon>Anthophila</taxon>
        <taxon>Apidae</taxon>
        <taxon>Bombus</taxon>
        <taxon>Pyrobombus</taxon>
    </lineage>
</organism>
<dbReference type="KEGG" id="bvk:117240814"/>
<name>A0A6J3LDH8_9HYME</name>
<proteinExistence type="predicted"/>
<accession>A0A6J3LDH8</accession>
<dbReference type="GO" id="GO:0005840">
    <property type="term" value="C:ribosome"/>
    <property type="evidence" value="ECO:0007669"/>
    <property type="project" value="UniProtKB-KW"/>
</dbReference>
<keyword evidence="3" id="KW-0689">Ribosomal protein</keyword>
<keyword evidence="3" id="KW-0687">Ribonucleoprotein</keyword>
<dbReference type="GeneID" id="117240814"/>